<dbReference type="Pfam" id="PF13835">
    <property type="entry name" value="DUF4194"/>
    <property type="match status" value="1"/>
</dbReference>
<dbReference type="EMBL" id="QPJT01000015">
    <property type="protein sequence ID" value="RCX14386.1"/>
    <property type="molecule type" value="Genomic_DNA"/>
</dbReference>
<evidence type="ECO:0000313" key="1">
    <source>
        <dbReference type="EMBL" id="RCX14386.1"/>
    </source>
</evidence>
<dbReference type="RefSeq" id="WP_170138152.1">
    <property type="nucleotide sequence ID" value="NZ_QPJT01000015.1"/>
</dbReference>
<gene>
    <name evidence="1" type="ORF">DFR58_115110</name>
</gene>
<protein>
    <submittedName>
        <fullName evidence="1">Uncharacterized protein DUF4194</fullName>
    </submittedName>
</protein>
<sequence>MWSETFEALSNYEKGEFRRLANYLLSHTYLVRDVYKPDKQWTEPNGDYRMINRLFECMRDYFYVSGWRLEKDDNYGVISLINEYDHNRLRMDRFTTLFLYTCRLIYEEGREQGDNLHIVRTDTSSIVEKMRTLGLLNKGKTTQKERLEAQRTLSHFNIIQKTETTAWSAEGNGVLIFTSILSIIPNQGINDMMIELEELRTDDADTDAEIEAEEQEDLE</sequence>
<dbReference type="InterPro" id="IPR025449">
    <property type="entry name" value="JetB"/>
</dbReference>
<accession>A0A369B1S8</accession>
<reference evidence="1 2" key="1">
    <citation type="submission" date="2018-07" db="EMBL/GenBank/DDBJ databases">
        <title>Genomic Encyclopedia of Type Strains, Phase IV (KMG-IV): sequencing the most valuable type-strain genomes for metagenomic binning, comparative biology and taxonomic classification.</title>
        <authorList>
            <person name="Goeker M."/>
        </authorList>
    </citation>
    <scope>NUCLEOTIDE SEQUENCE [LARGE SCALE GENOMIC DNA]</scope>
    <source>
        <strain evidence="1 2">DSM 27016</strain>
    </source>
</reference>
<dbReference type="AlphaFoldDB" id="A0A369B1S8"/>
<evidence type="ECO:0000313" key="2">
    <source>
        <dbReference type="Proteomes" id="UP000253034"/>
    </source>
</evidence>
<organism evidence="1 2">
    <name type="scientific">Anaerobacterium chartisolvens</name>
    <dbReference type="NCBI Taxonomy" id="1297424"/>
    <lineage>
        <taxon>Bacteria</taxon>
        <taxon>Bacillati</taxon>
        <taxon>Bacillota</taxon>
        <taxon>Clostridia</taxon>
        <taxon>Eubacteriales</taxon>
        <taxon>Oscillospiraceae</taxon>
        <taxon>Anaerobacterium</taxon>
    </lineage>
</organism>
<comment type="caution">
    <text evidence="1">The sequence shown here is derived from an EMBL/GenBank/DDBJ whole genome shotgun (WGS) entry which is preliminary data.</text>
</comment>
<keyword evidence="2" id="KW-1185">Reference proteome</keyword>
<dbReference type="Proteomes" id="UP000253034">
    <property type="component" value="Unassembled WGS sequence"/>
</dbReference>
<name>A0A369B1S8_9FIRM</name>
<proteinExistence type="predicted"/>